<feature type="region of interest" description="Disordered" evidence="6">
    <location>
        <begin position="511"/>
        <end position="547"/>
    </location>
</feature>
<feature type="region of interest" description="Disordered" evidence="6">
    <location>
        <begin position="1"/>
        <end position="178"/>
    </location>
</feature>
<keyword evidence="5" id="KW-0378">Hydrolase</keyword>
<reference evidence="9" key="1">
    <citation type="journal article" date="2013" name="Ind. Biotechnol.">
        <title>Comparative genomics analysis of Trichoderma reesei strains.</title>
        <authorList>
            <person name="Koike H."/>
            <person name="Aerts A."/>
            <person name="LaButti K."/>
            <person name="Grigoriev I.V."/>
            <person name="Baker S.E."/>
        </authorList>
    </citation>
    <scope>NUCLEOTIDE SEQUENCE [LARGE SCALE GENOMIC DNA]</scope>
    <source>
        <strain evidence="9">ATCC 56765 / BCRC 32924 / NRRL 11460 / Rut C-30</strain>
    </source>
</reference>
<evidence type="ECO:0000313" key="8">
    <source>
        <dbReference type="EMBL" id="ETR99948.1"/>
    </source>
</evidence>
<feature type="compositionally biased region" description="Basic and acidic residues" evidence="6">
    <location>
        <begin position="94"/>
        <end position="117"/>
    </location>
</feature>
<dbReference type="SUPFAM" id="SSF54001">
    <property type="entry name" value="Cysteine proteinases"/>
    <property type="match status" value="1"/>
</dbReference>
<dbReference type="Proteomes" id="UP000024376">
    <property type="component" value="Unassembled WGS sequence"/>
</dbReference>
<sequence length="1159" mass="128143">MAHSDDDKPPSVTRGAKGDAAKSETQPPSPPSPELHPREQREPAAAVAPKLSESAPSVASRSPVEAVEEKSLGRHADKGREKKQPPDNSKPTKSRLDPFARYHSDAHSFPDYVDRNRKATMGPDRLKRINGSVTKPVDTLSVKRFEARNEPDVPAAKRQKKDNTRTYGETSHYFEPSRAKNGIHEVLIDDDTVDHRSNSSAGIAGAGNLALREYRALDDKLHTGRKPPRRRRSRTGTNLSSPLNGAVNTRPDVFRSPAFQKRGTLISVQDSPDVLGAQEPDAGPANITSDLFSHSSTKRNRSNLPRPIFKRQKPSTTKEPIDISEDELQADPTKRGGASRQSAALPRSSGTSGAPSKIPMRGDIQPTIFEKSSRCPSVKSMGISRAVCGKSIYSRDESQSAIALRREGKEGRRLEPIAEDGQKLGKLTWLGIDLDDIRLFGTSEDTHSAFVLRSQKGDAGPKLYLEFETRNGLETFRGTLKSSGAEENAELEKKAEKAFIEAKNWIASNVTSKTNGRTSADDKTDDKRQEGAIAPPSSPDRRSGSNRSKLIDSLMRSAKSSEDSVAVERPEEELGYEFDVRRLTRSYDPPTRRRMPSPDTWTTLHPDWHESWQAPLIFPPTGKNRATVDKVDIPRLDEGEFLNDNLINFYIRYLEYSLEKERPELLRKIYFFSTFFFEKLKSTKGKINYDGVRSWTAKVDLLSYDYIIVPVNENAHWYLAIICNVPNAVKSASEDKKREASTTPIPDAIEVADAPRSPHLSSVERNLTDITLEDTAVTTAASREKADDVSLCGGISSSVARFAPLKKRRTTGSTQSKFDPSQPRIITLDSLGNAHAPTCRALKEYLIEEAKAKRGIDLTTVPSGMTARGIPEQNNYCDCGVFILAYMEEFLANPDEAARKLLMKEELGWDIRPADIRNSIRELLFDLQAEQQKRHKQLEEEKRLRKAKRKSLVETSPEASSPLKPVVLSPPAPKIPGSFPSESPERKSASGTARSSPESVQEAKRQEGGGLNGEASNQAAEAQPKRKSSEGPRFVSPLSFDKIVVELKPPKGFDRSEFVTSSDDVQIMKETSVPPSEHKGGSNTAAKRRRRHSSVEEVEAPAVRPTSSSRLQKQGNKTSANASSSRLPQQSIECIESDGDQPKYDGIDRSSKPIEAIVL</sequence>
<dbReference type="InterPro" id="IPR057501">
    <property type="entry name" value="DeUb_enz_PH"/>
</dbReference>
<dbReference type="InterPro" id="IPR003653">
    <property type="entry name" value="Peptidase_C48_C"/>
</dbReference>
<name>A0A024S3R3_HYPJR</name>
<feature type="compositionally biased region" description="Basic and acidic residues" evidence="6">
    <location>
        <begin position="67"/>
        <end position="85"/>
    </location>
</feature>
<feature type="compositionally biased region" description="Polar residues" evidence="6">
    <location>
        <begin position="1105"/>
        <end position="1132"/>
    </location>
</feature>
<dbReference type="PROSITE" id="PS50600">
    <property type="entry name" value="ULP_PROTEASE"/>
    <property type="match status" value="1"/>
</dbReference>
<evidence type="ECO:0000256" key="3">
    <source>
        <dbReference type="ARBA" id="ARBA00022670"/>
    </source>
</evidence>
<dbReference type="InterPro" id="IPR038765">
    <property type="entry name" value="Papain-like_cys_pep_sf"/>
</dbReference>
<feature type="domain" description="Ubiquitin-like protease family profile" evidence="7">
    <location>
        <begin position="626"/>
        <end position="890"/>
    </location>
</feature>
<dbReference type="EMBL" id="KI911154">
    <property type="protein sequence ID" value="ETR99948.1"/>
    <property type="molecule type" value="Genomic_DNA"/>
</dbReference>
<evidence type="ECO:0000256" key="6">
    <source>
        <dbReference type="SAM" id="MobiDB-lite"/>
    </source>
</evidence>
<feature type="compositionally biased region" description="Basic and acidic residues" evidence="6">
    <location>
        <begin position="519"/>
        <end position="530"/>
    </location>
</feature>
<dbReference type="AlphaFoldDB" id="A0A024S3R3"/>
<dbReference type="GO" id="GO:0005737">
    <property type="term" value="C:cytoplasm"/>
    <property type="evidence" value="ECO:0007669"/>
    <property type="project" value="TreeGrafter"/>
</dbReference>
<dbReference type="HOGENOM" id="CLU_007667_0_0_1"/>
<dbReference type="OrthoDB" id="442460at2759"/>
<accession>A0A024S3R3</accession>
<dbReference type="PANTHER" id="PTHR46896">
    <property type="entry name" value="SENTRIN-SPECIFIC PROTEASE"/>
    <property type="match status" value="1"/>
</dbReference>
<dbReference type="InterPro" id="IPR051947">
    <property type="entry name" value="Sentrin-specific_protease"/>
</dbReference>
<keyword evidence="3" id="KW-0645">Protease</keyword>
<feature type="region of interest" description="Disordered" evidence="6">
    <location>
        <begin position="218"/>
        <end position="252"/>
    </location>
</feature>
<keyword evidence="2" id="KW-0597">Phosphoprotein</keyword>
<evidence type="ECO:0000259" key="7">
    <source>
        <dbReference type="PROSITE" id="PS50600"/>
    </source>
</evidence>
<dbReference type="Gene3D" id="3.40.395.10">
    <property type="entry name" value="Adenoviral Proteinase, Chain A"/>
    <property type="match status" value="1"/>
</dbReference>
<organism evidence="8 9">
    <name type="scientific">Hypocrea jecorina (strain ATCC 56765 / BCRC 32924 / NRRL 11460 / Rut C-30)</name>
    <name type="common">Trichoderma reesei</name>
    <dbReference type="NCBI Taxonomy" id="1344414"/>
    <lineage>
        <taxon>Eukaryota</taxon>
        <taxon>Fungi</taxon>
        <taxon>Dikarya</taxon>
        <taxon>Ascomycota</taxon>
        <taxon>Pezizomycotina</taxon>
        <taxon>Sordariomycetes</taxon>
        <taxon>Hypocreomycetidae</taxon>
        <taxon>Hypocreales</taxon>
        <taxon>Hypocreaceae</taxon>
        <taxon>Trichoderma</taxon>
    </lineage>
</organism>
<feature type="region of interest" description="Disordered" evidence="6">
    <location>
        <begin position="270"/>
        <end position="362"/>
    </location>
</feature>
<feature type="compositionally biased region" description="Polar residues" evidence="6">
    <location>
        <begin position="235"/>
        <end position="247"/>
    </location>
</feature>
<dbReference type="Pfam" id="PF25424">
    <property type="entry name" value="PH_35"/>
    <property type="match status" value="1"/>
</dbReference>
<feature type="compositionally biased region" description="Polar residues" evidence="6">
    <location>
        <begin position="989"/>
        <end position="999"/>
    </location>
</feature>
<dbReference type="GO" id="GO:0016926">
    <property type="term" value="P:protein desumoylation"/>
    <property type="evidence" value="ECO:0007669"/>
    <property type="project" value="TreeGrafter"/>
</dbReference>
<evidence type="ECO:0000313" key="9">
    <source>
        <dbReference type="Proteomes" id="UP000024376"/>
    </source>
</evidence>
<feature type="compositionally biased region" description="Basic and acidic residues" evidence="6">
    <location>
        <begin position="1140"/>
        <end position="1152"/>
    </location>
</feature>
<evidence type="ECO:0000256" key="1">
    <source>
        <dbReference type="ARBA" id="ARBA00005234"/>
    </source>
</evidence>
<keyword evidence="4" id="KW-0833">Ubl conjugation pathway</keyword>
<feature type="compositionally biased region" description="Basic and acidic residues" evidence="6">
    <location>
        <begin position="1043"/>
        <end position="1057"/>
    </location>
</feature>
<feature type="compositionally biased region" description="Basic and acidic residues" evidence="6">
    <location>
        <begin position="141"/>
        <end position="151"/>
    </location>
</feature>
<protein>
    <recommendedName>
        <fullName evidence="7">Ubiquitin-like protease family profile domain-containing protein</fullName>
    </recommendedName>
</protein>
<feature type="region of interest" description="Disordered" evidence="6">
    <location>
        <begin position="936"/>
        <end position="1159"/>
    </location>
</feature>
<dbReference type="PANTHER" id="PTHR46896:SF3">
    <property type="entry name" value="FI06413P-RELATED"/>
    <property type="match status" value="1"/>
</dbReference>
<evidence type="ECO:0000256" key="2">
    <source>
        <dbReference type="ARBA" id="ARBA00022553"/>
    </source>
</evidence>
<comment type="similarity">
    <text evidence="1">Belongs to the peptidase C48 family.</text>
</comment>
<gene>
    <name evidence="8" type="ORF">M419DRAFT_25828</name>
</gene>
<feature type="compositionally biased region" description="Polar residues" evidence="6">
    <location>
        <begin position="286"/>
        <end position="295"/>
    </location>
</feature>
<dbReference type="KEGG" id="trr:M419DRAFT_25828"/>
<evidence type="ECO:0000256" key="4">
    <source>
        <dbReference type="ARBA" id="ARBA00022786"/>
    </source>
</evidence>
<evidence type="ECO:0000256" key="5">
    <source>
        <dbReference type="ARBA" id="ARBA00022801"/>
    </source>
</evidence>
<dbReference type="Pfam" id="PF02902">
    <property type="entry name" value="Peptidase_C48"/>
    <property type="match status" value="1"/>
</dbReference>
<dbReference type="GO" id="GO:0006508">
    <property type="term" value="P:proteolysis"/>
    <property type="evidence" value="ECO:0007669"/>
    <property type="project" value="UniProtKB-KW"/>
</dbReference>
<feature type="compositionally biased region" description="Basic residues" evidence="6">
    <location>
        <begin position="223"/>
        <end position="234"/>
    </location>
</feature>
<proteinExistence type="inferred from homology"/>
<dbReference type="GO" id="GO:0070139">
    <property type="term" value="F:SUMO-specific endopeptidase activity"/>
    <property type="evidence" value="ECO:0007669"/>
    <property type="project" value="TreeGrafter"/>
</dbReference>
<dbReference type="GO" id="GO:0005634">
    <property type="term" value="C:nucleus"/>
    <property type="evidence" value="ECO:0007669"/>
    <property type="project" value="TreeGrafter"/>
</dbReference>